<dbReference type="PANTHER" id="PTHR35040:SF7">
    <property type="entry name" value="FIBRONECTIN TYPE-III DOMAIN-CONTAINING PROTEIN-RELATED"/>
    <property type="match status" value="1"/>
</dbReference>
<organism evidence="1 2">
    <name type="scientific">Massarina eburnea CBS 473.64</name>
    <dbReference type="NCBI Taxonomy" id="1395130"/>
    <lineage>
        <taxon>Eukaryota</taxon>
        <taxon>Fungi</taxon>
        <taxon>Dikarya</taxon>
        <taxon>Ascomycota</taxon>
        <taxon>Pezizomycotina</taxon>
        <taxon>Dothideomycetes</taxon>
        <taxon>Pleosporomycetidae</taxon>
        <taxon>Pleosporales</taxon>
        <taxon>Massarineae</taxon>
        <taxon>Massarinaceae</taxon>
        <taxon>Massarina</taxon>
    </lineage>
</organism>
<dbReference type="InterPro" id="IPR021986">
    <property type="entry name" value="Spherulin4"/>
</dbReference>
<accession>A0A6A6RVS9</accession>
<dbReference type="Pfam" id="PF12138">
    <property type="entry name" value="Spherulin4"/>
    <property type="match status" value="1"/>
</dbReference>
<reference evidence="1" key="1">
    <citation type="journal article" date="2020" name="Stud. Mycol.">
        <title>101 Dothideomycetes genomes: a test case for predicting lifestyles and emergence of pathogens.</title>
        <authorList>
            <person name="Haridas S."/>
            <person name="Albert R."/>
            <person name="Binder M."/>
            <person name="Bloem J."/>
            <person name="Labutti K."/>
            <person name="Salamov A."/>
            <person name="Andreopoulos B."/>
            <person name="Baker S."/>
            <person name="Barry K."/>
            <person name="Bills G."/>
            <person name="Bluhm B."/>
            <person name="Cannon C."/>
            <person name="Castanera R."/>
            <person name="Culley D."/>
            <person name="Daum C."/>
            <person name="Ezra D."/>
            <person name="Gonzalez J."/>
            <person name="Henrissat B."/>
            <person name="Kuo A."/>
            <person name="Liang C."/>
            <person name="Lipzen A."/>
            <person name="Lutzoni F."/>
            <person name="Magnuson J."/>
            <person name="Mondo S."/>
            <person name="Nolan M."/>
            <person name="Ohm R."/>
            <person name="Pangilinan J."/>
            <person name="Park H.-J."/>
            <person name="Ramirez L."/>
            <person name="Alfaro M."/>
            <person name="Sun H."/>
            <person name="Tritt A."/>
            <person name="Yoshinaga Y."/>
            <person name="Zwiers L.-H."/>
            <person name="Turgeon B."/>
            <person name="Goodwin S."/>
            <person name="Spatafora J."/>
            <person name="Crous P."/>
            <person name="Grigoriev I."/>
        </authorList>
    </citation>
    <scope>NUCLEOTIDE SEQUENCE</scope>
    <source>
        <strain evidence="1">CBS 473.64</strain>
    </source>
</reference>
<dbReference type="EMBL" id="MU006790">
    <property type="protein sequence ID" value="KAF2638318.1"/>
    <property type="molecule type" value="Genomic_DNA"/>
</dbReference>
<dbReference type="Proteomes" id="UP000799753">
    <property type="component" value="Unassembled WGS sequence"/>
</dbReference>
<gene>
    <name evidence="1" type="ORF">P280DRAFT_520336</name>
</gene>
<dbReference type="PANTHER" id="PTHR35040">
    <property type="match status" value="1"/>
</dbReference>
<dbReference type="AlphaFoldDB" id="A0A6A6RVS9"/>
<keyword evidence="2" id="KW-1185">Reference proteome</keyword>
<protein>
    <recommendedName>
        <fullName evidence="3">Cell surface spherulin 4-like protein</fullName>
    </recommendedName>
</protein>
<evidence type="ECO:0008006" key="3">
    <source>
        <dbReference type="Google" id="ProtNLM"/>
    </source>
</evidence>
<name>A0A6A6RVS9_9PLEO</name>
<dbReference type="OrthoDB" id="5342184at2759"/>
<evidence type="ECO:0000313" key="2">
    <source>
        <dbReference type="Proteomes" id="UP000799753"/>
    </source>
</evidence>
<sequence>MDVSVILPLYIFPSPGAWDRFYELASLHPRIQFTAIVNPNSGPGEDSLPNEHYMLGIRRLHAFGNVRVVGYVPTTWCMKNLSLVLYEIAAYSRWGELDSSLALNGIFFDETPTSFTTENMSFLRRITNAVRASPGLKEAYVVHNPGALPDEQYLREPDFADLTVIFEDTYSNWTARADSLIQATQSCDHVNLALILHSVPALSRTDAESIIREAFMVGHSIWLTSTRDYTALDSHFSVLVDNLDALSRQVGTLGPCSA</sequence>
<evidence type="ECO:0000313" key="1">
    <source>
        <dbReference type="EMBL" id="KAF2638318.1"/>
    </source>
</evidence>
<proteinExistence type="predicted"/>